<comment type="caution">
    <text evidence="2">The sequence shown here is derived from an EMBL/GenBank/DDBJ whole genome shotgun (WGS) entry which is preliminary data.</text>
</comment>
<feature type="signal peptide" evidence="1">
    <location>
        <begin position="1"/>
        <end position="18"/>
    </location>
</feature>
<accession>A0AAD9M5H1</accession>
<organism evidence="2 3">
    <name type="scientific">Colletotrichum zoysiae</name>
    <dbReference type="NCBI Taxonomy" id="1216348"/>
    <lineage>
        <taxon>Eukaryota</taxon>
        <taxon>Fungi</taxon>
        <taxon>Dikarya</taxon>
        <taxon>Ascomycota</taxon>
        <taxon>Pezizomycotina</taxon>
        <taxon>Sordariomycetes</taxon>
        <taxon>Hypocreomycetidae</taxon>
        <taxon>Glomerellales</taxon>
        <taxon>Glomerellaceae</taxon>
        <taxon>Colletotrichum</taxon>
        <taxon>Colletotrichum graminicola species complex</taxon>
    </lineage>
</organism>
<keyword evidence="1" id="KW-0732">Signal</keyword>
<evidence type="ECO:0000313" key="3">
    <source>
        <dbReference type="Proteomes" id="UP001232148"/>
    </source>
</evidence>
<dbReference type="EMBL" id="MU842809">
    <property type="protein sequence ID" value="KAK2035351.1"/>
    <property type="molecule type" value="Genomic_DNA"/>
</dbReference>
<name>A0AAD9M5H1_9PEZI</name>
<protein>
    <recommendedName>
        <fullName evidence="4">Secreted protein</fullName>
    </recommendedName>
</protein>
<dbReference type="AlphaFoldDB" id="A0AAD9M5H1"/>
<dbReference type="Proteomes" id="UP001232148">
    <property type="component" value="Unassembled WGS sequence"/>
</dbReference>
<keyword evidence="3" id="KW-1185">Reference proteome</keyword>
<feature type="chain" id="PRO_5041985144" description="Secreted protein" evidence="1">
    <location>
        <begin position="19"/>
        <end position="95"/>
    </location>
</feature>
<gene>
    <name evidence="2" type="ORF">LX32DRAFT_152925</name>
</gene>
<evidence type="ECO:0000313" key="2">
    <source>
        <dbReference type="EMBL" id="KAK2035351.1"/>
    </source>
</evidence>
<reference evidence="2" key="1">
    <citation type="submission" date="2021-06" db="EMBL/GenBank/DDBJ databases">
        <title>Comparative genomics, transcriptomics and evolutionary studies reveal genomic signatures of adaptation to plant cell wall in hemibiotrophic fungi.</title>
        <authorList>
            <consortium name="DOE Joint Genome Institute"/>
            <person name="Baroncelli R."/>
            <person name="Diaz J.F."/>
            <person name="Benocci T."/>
            <person name="Peng M."/>
            <person name="Battaglia E."/>
            <person name="Haridas S."/>
            <person name="Andreopoulos W."/>
            <person name="Labutti K."/>
            <person name="Pangilinan J."/>
            <person name="Floch G.L."/>
            <person name="Makela M.R."/>
            <person name="Henrissat B."/>
            <person name="Grigoriev I.V."/>
            <person name="Crouch J.A."/>
            <person name="De Vries R.P."/>
            <person name="Sukno S.A."/>
            <person name="Thon M.R."/>
        </authorList>
    </citation>
    <scope>NUCLEOTIDE SEQUENCE</scope>
    <source>
        <strain evidence="2">MAFF235873</strain>
    </source>
</reference>
<proteinExistence type="predicted"/>
<evidence type="ECO:0008006" key="4">
    <source>
        <dbReference type="Google" id="ProtNLM"/>
    </source>
</evidence>
<evidence type="ECO:0000256" key="1">
    <source>
        <dbReference type="SAM" id="SignalP"/>
    </source>
</evidence>
<sequence length="95" mass="10573">MSFLSLCYLLLSMSPSKAALPLVTCGRQVCQILFHICLIPAAGLQFRLNLALGKSTLCFWISRYRALEGDAADDREERVMWAMDKGSITDEKESG</sequence>